<name>A0ABD1TWF9_9LAMI</name>
<dbReference type="SUPFAM" id="SSF53901">
    <property type="entry name" value="Thiolase-like"/>
    <property type="match status" value="1"/>
</dbReference>
<reference evidence="3" key="1">
    <citation type="submission" date="2024-07" db="EMBL/GenBank/DDBJ databases">
        <title>Two chromosome-level genome assemblies of Korean endemic species Abeliophyllum distichum and Forsythia ovata (Oleaceae).</title>
        <authorList>
            <person name="Jang H."/>
        </authorList>
    </citation>
    <scope>NUCLEOTIDE SEQUENCE [LARGE SCALE GENOMIC DNA]</scope>
</reference>
<dbReference type="EMBL" id="JBFOLK010000004">
    <property type="protein sequence ID" value="KAL2517064.1"/>
    <property type="molecule type" value="Genomic_DNA"/>
</dbReference>
<dbReference type="AlphaFoldDB" id="A0ABD1TWF9"/>
<dbReference type="InterPro" id="IPR020616">
    <property type="entry name" value="Thiolase_N"/>
</dbReference>
<dbReference type="Gene3D" id="3.40.47.10">
    <property type="match status" value="1"/>
</dbReference>
<gene>
    <name evidence="2" type="ORF">Adt_13311</name>
</gene>
<organism evidence="2 3">
    <name type="scientific">Abeliophyllum distichum</name>
    <dbReference type="NCBI Taxonomy" id="126358"/>
    <lineage>
        <taxon>Eukaryota</taxon>
        <taxon>Viridiplantae</taxon>
        <taxon>Streptophyta</taxon>
        <taxon>Embryophyta</taxon>
        <taxon>Tracheophyta</taxon>
        <taxon>Spermatophyta</taxon>
        <taxon>Magnoliopsida</taxon>
        <taxon>eudicotyledons</taxon>
        <taxon>Gunneridae</taxon>
        <taxon>Pentapetalae</taxon>
        <taxon>asterids</taxon>
        <taxon>lamiids</taxon>
        <taxon>Lamiales</taxon>
        <taxon>Oleaceae</taxon>
        <taxon>Forsythieae</taxon>
        <taxon>Abeliophyllum</taxon>
    </lineage>
</organism>
<protein>
    <submittedName>
        <fullName evidence="2">3-ketoacyl-CoA thiolase 1</fullName>
    </submittedName>
</protein>
<evidence type="ECO:0000259" key="1">
    <source>
        <dbReference type="Pfam" id="PF00108"/>
    </source>
</evidence>
<proteinExistence type="predicted"/>
<dbReference type="PANTHER" id="PTHR43853:SF15">
    <property type="entry name" value="3-KETOACYL-COA THIOLASE 5, PEROXISOMAL"/>
    <property type="match status" value="1"/>
</dbReference>
<dbReference type="Proteomes" id="UP001604336">
    <property type="component" value="Unassembled WGS sequence"/>
</dbReference>
<evidence type="ECO:0000313" key="2">
    <source>
        <dbReference type="EMBL" id="KAL2517064.1"/>
    </source>
</evidence>
<keyword evidence="3" id="KW-1185">Reference proteome</keyword>
<dbReference type="InterPro" id="IPR016039">
    <property type="entry name" value="Thiolase-like"/>
</dbReference>
<accession>A0ABD1TWF9</accession>
<dbReference type="InterPro" id="IPR050215">
    <property type="entry name" value="Thiolase-like_sf_Thiolase"/>
</dbReference>
<comment type="caution">
    <text evidence="2">The sequence shown here is derived from an EMBL/GenBank/DDBJ whole genome shotgun (WGS) entry which is preliminary data.</text>
</comment>
<dbReference type="Pfam" id="PF00108">
    <property type="entry name" value="Thiolase_N"/>
    <property type="match status" value="1"/>
</dbReference>
<feature type="domain" description="Thiolase N-terminal" evidence="1">
    <location>
        <begin position="17"/>
        <end position="151"/>
    </location>
</feature>
<evidence type="ECO:0000313" key="3">
    <source>
        <dbReference type="Proteomes" id="UP001604336"/>
    </source>
</evidence>
<sequence>MVVGGWRRQCKILAMVVMVLGFERLKREKLCRFERRLQTIAIVVNRFAQARDCLLPMGITSENVAERYGVTRQEQDQAAVTSHKRAAAATASGKFRDEIVPVSTKIVDPRTGEEKPVTISVDDGIRPNTNLTDLAKLKPAFNKNGSTTAGNKIVATSKLFGGSILDLYNASGGLLATAGADRKVLVWVGVRWGGVEKNTYINKIK</sequence>
<dbReference type="PANTHER" id="PTHR43853">
    <property type="entry name" value="3-KETOACYL-COA THIOLASE, PEROXISOMAL"/>
    <property type="match status" value="1"/>
</dbReference>